<proteinExistence type="predicted"/>
<evidence type="ECO:0000259" key="3">
    <source>
        <dbReference type="PROSITE" id="PS50018"/>
    </source>
</evidence>
<evidence type="ECO:0000256" key="1">
    <source>
        <dbReference type="ARBA" id="ARBA00022468"/>
    </source>
</evidence>
<dbReference type="EMBL" id="JACYCC010000037">
    <property type="protein sequence ID" value="KAF8680401.1"/>
    <property type="molecule type" value="Genomic_DNA"/>
</dbReference>
<evidence type="ECO:0000313" key="5">
    <source>
        <dbReference type="Proteomes" id="UP000650582"/>
    </source>
</evidence>
<dbReference type="SMART" id="SM00323">
    <property type="entry name" value="RasGAP"/>
    <property type="match status" value="1"/>
</dbReference>
<feature type="compositionally biased region" description="Low complexity" evidence="2">
    <location>
        <begin position="664"/>
        <end position="686"/>
    </location>
</feature>
<feature type="region of interest" description="Disordered" evidence="2">
    <location>
        <begin position="662"/>
        <end position="690"/>
    </location>
</feature>
<name>A0A8H7HAN6_9AGAM</name>
<comment type="caution">
    <text evidence="4">The sequence shown here is derived from an EMBL/GenBank/DDBJ whole genome shotgun (WGS) entry which is preliminary data.</text>
</comment>
<dbReference type="Proteomes" id="UP000650582">
    <property type="component" value="Unassembled WGS sequence"/>
</dbReference>
<dbReference type="AlphaFoldDB" id="A0A8H7HAN6"/>
<dbReference type="Pfam" id="PF00616">
    <property type="entry name" value="RasGAP"/>
    <property type="match status" value="1"/>
</dbReference>
<feature type="region of interest" description="Disordered" evidence="2">
    <location>
        <begin position="816"/>
        <end position="925"/>
    </location>
</feature>
<dbReference type="InterPro" id="IPR001936">
    <property type="entry name" value="RasGAP_dom"/>
</dbReference>
<dbReference type="PANTHER" id="PTHR10194">
    <property type="entry name" value="RAS GTPASE-ACTIVATING PROTEINS"/>
    <property type="match status" value="1"/>
</dbReference>
<organism evidence="4 5">
    <name type="scientific">Rhizoctonia solani</name>
    <dbReference type="NCBI Taxonomy" id="456999"/>
    <lineage>
        <taxon>Eukaryota</taxon>
        <taxon>Fungi</taxon>
        <taxon>Dikarya</taxon>
        <taxon>Basidiomycota</taxon>
        <taxon>Agaricomycotina</taxon>
        <taxon>Agaricomycetes</taxon>
        <taxon>Cantharellales</taxon>
        <taxon>Ceratobasidiaceae</taxon>
        <taxon>Rhizoctonia</taxon>
    </lineage>
</organism>
<keyword evidence="1" id="KW-0343">GTPase activation</keyword>
<feature type="region of interest" description="Disordered" evidence="2">
    <location>
        <begin position="31"/>
        <end position="87"/>
    </location>
</feature>
<dbReference type="GO" id="GO:0005096">
    <property type="term" value="F:GTPase activator activity"/>
    <property type="evidence" value="ECO:0007669"/>
    <property type="project" value="UniProtKB-KW"/>
</dbReference>
<dbReference type="InterPro" id="IPR008936">
    <property type="entry name" value="Rho_GTPase_activation_prot"/>
</dbReference>
<dbReference type="SUPFAM" id="SSF48350">
    <property type="entry name" value="GTPase activation domain, GAP"/>
    <property type="match status" value="1"/>
</dbReference>
<accession>A0A8H7HAN6</accession>
<feature type="compositionally biased region" description="Polar residues" evidence="2">
    <location>
        <begin position="883"/>
        <end position="906"/>
    </location>
</feature>
<feature type="compositionally biased region" description="Basic and acidic residues" evidence="2">
    <location>
        <begin position="47"/>
        <end position="68"/>
    </location>
</feature>
<dbReference type="Gene3D" id="1.10.506.10">
    <property type="entry name" value="GTPase Activation - p120gap, domain 1"/>
    <property type="match status" value="1"/>
</dbReference>
<evidence type="ECO:0000256" key="2">
    <source>
        <dbReference type="SAM" id="MobiDB-lite"/>
    </source>
</evidence>
<feature type="region of interest" description="Disordered" evidence="2">
    <location>
        <begin position="768"/>
        <end position="791"/>
    </location>
</feature>
<evidence type="ECO:0000313" key="4">
    <source>
        <dbReference type="EMBL" id="KAF8680401.1"/>
    </source>
</evidence>
<dbReference type="InterPro" id="IPR039360">
    <property type="entry name" value="Ras_GTPase"/>
</dbReference>
<gene>
    <name evidence="4" type="ORF">RHS04_04566</name>
</gene>
<protein>
    <submittedName>
        <fullName evidence="4">Rho GTPase activation protein</fullName>
    </submittedName>
</protein>
<feature type="compositionally biased region" description="Polar residues" evidence="2">
    <location>
        <begin position="771"/>
        <end position="783"/>
    </location>
</feature>
<dbReference type="PROSITE" id="PS50018">
    <property type="entry name" value="RAS_GTPASE_ACTIV_2"/>
    <property type="match status" value="1"/>
</dbReference>
<reference evidence="4" key="1">
    <citation type="submission" date="2020-09" db="EMBL/GenBank/DDBJ databases">
        <title>Comparative genome analyses of four rice-infecting Rhizoctonia solani isolates reveal extensive enrichment of homogalacturonan modification genes.</title>
        <authorList>
            <person name="Lee D.-Y."/>
            <person name="Jeon J."/>
            <person name="Kim K.-T."/>
            <person name="Cheong K."/>
            <person name="Song H."/>
            <person name="Choi G."/>
            <person name="Ko J."/>
            <person name="Opiyo S.O."/>
            <person name="Zuo S."/>
            <person name="Madhav S."/>
            <person name="Lee Y.-H."/>
            <person name="Wang G.-L."/>
        </authorList>
    </citation>
    <scope>NUCLEOTIDE SEQUENCE</scope>
    <source>
        <strain evidence="4">AG1-IA YN-7</strain>
    </source>
</reference>
<feature type="compositionally biased region" description="Low complexity" evidence="2">
    <location>
        <begin position="69"/>
        <end position="87"/>
    </location>
</feature>
<feature type="region of interest" description="Disordered" evidence="2">
    <location>
        <begin position="1"/>
        <end position="20"/>
    </location>
</feature>
<sequence>MPESGWEAQRAQPRPTPQYEREFTCTEVEVFCGPSSKGPPFKKVRKDKRESHHNSRLEDPPPKLRERPSWLSISRQPSSSLSSGSWRPVTCNLQDERGEATLRLFTEDQHLHSSIQISNCFAPCLRIVDSSLFTRPHVLVIHAYNSANTAPQPSTSNTSATTCEPVYLAFRSRDTLSSWLVLLRSFARADIRPHPYPVGYAFPQHIGYRIWRQLQIAIFAGRKLSRHVHGAGSSDESVSRDGGDASSDRWEGMFEISLNGLVVGRTGYKFLPGPAWLTERITINDPPMGGGIWAGSDGAGSLDSPGAAPDVGWSLGPLDTAGALLEIRSLRPKSGLFAQTTSHMGTVPIDLGPFRRGEAVKAWWPGFSAISNEQNGELLLEIKFDEEIVLPLENYSAMKDILARKNYFELWNDLTKRIPIPAQVSTHLISLALYHGNLAPHLAALARSEIINASTSPSTLFRGNSTLTRVVESAMAILGAQGFLDNSIGHVIRDIYRDKVTFETCQSSTGGPNTAAGIIEGADVMTHWLRKIWDSIWRARNGCPDELRHLFYHIRTQVEARWGSSALHTDLKYQAISAFLFLRFFIPALLRPEQYGLTVGPPPDGVERSLKSLARALQSLANLNTNVQREEFMRGVKAFNEENVDAMIDYLTFVSTPSDRRPVVHSVPPSVSSSHTHTPHSHTPVSYNPSPELQIRTALQARLSSMDALHRESLPILPYMTDEARDLAVIASAVVRNAHTPSGLVRLFRREIGPMNEGLESLTDGALGVNNVDTGDEQSSQTADAIGDDEPEVHEDVVQFIKACFDIQAEAMRRVLPNATTQKKLGRRRRRPTKQDDNPGPNLPDPPRSAAKAPLTESSYDGREFGTIPPSIVTPDTGAGTGAENSLDQSTRPDISRQPSQNTLSGTKKKRTGGDVRNLFKWAGR</sequence>
<feature type="domain" description="Ras-GAP" evidence="3">
    <location>
        <begin position="420"/>
        <end position="622"/>
    </location>
</feature>
<dbReference type="PANTHER" id="PTHR10194:SF60">
    <property type="entry name" value="RAS GTPASE-ACTIVATING PROTEIN RASKOL"/>
    <property type="match status" value="1"/>
</dbReference>